<accession>A0A6A6RGD5</accession>
<dbReference type="AlphaFoldDB" id="A0A6A6RGD5"/>
<organism evidence="2 3">
    <name type="scientific">Massarina eburnea CBS 473.64</name>
    <dbReference type="NCBI Taxonomy" id="1395130"/>
    <lineage>
        <taxon>Eukaryota</taxon>
        <taxon>Fungi</taxon>
        <taxon>Dikarya</taxon>
        <taxon>Ascomycota</taxon>
        <taxon>Pezizomycotina</taxon>
        <taxon>Dothideomycetes</taxon>
        <taxon>Pleosporomycetidae</taxon>
        <taxon>Pleosporales</taxon>
        <taxon>Massarineae</taxon>
        <taxon>Massarinaceae</taxon>
        <taxon>Massarina</taxon>
    </lineage>
</organism>
<evidence type="ECO:0000313" key="3">
    <source>
        <dbReference type="Proteomes" id="UP000799753"/>
    </source>
</evidence>
<proteinExistence type="predicted"/>
<protein>
    <submittedName>
        <fullName evidence="2">Uncharacterized protein</fullName>
    </submittedName>
</protein>
<keyword evidence="3" id="KW-1185">Reference proteome</keyword>
<name>A0A6A6RGD5_9PLEO</name>
<sequence>MLGEYKVGTEMLIVVDIAASDLVLVSIVDDDKEEIVELIDVEVAKTEDNAGVVEVSDVVVSSDVVAFVKGHGGVGVLAVLEMLDVVIFVVGRCVWFTEAHTDDQPLDGSHDVVVITIELGSDALLVNDGIEELVKGPCPFKEGWLDEESGASDNAMNADTSLPKSRKSVQRSILACSKNMPLEGE</sequence>
<feature type="region of interest" description="Disordered" evidence="1">
    <location>
        <begin position="149"/>
        <end position="170"/>
    </location>
</feature>
<reference evidence="2" key="1">
    <citation type="journal article" date="2020" name="Stud. Mycol.">
        <title>101 Dothideomycetes genomes: a test case for predicting lifestyles and emergence of pathogens.</title>
        <authorList>
            <person name="Haridas S."/>
            <person name="Albert R."/>
            <person name="Binder M."/>
            <person name="Bloem J."/>
            <person name="Labutti K."/>
            <person name="Salamov A."/>
            <person name="Andreopoulos B."/>
            <person name="Baker S."/>
            <person name="Barry K."/>
            <person name="Bills G."/>
            <person name="Bluhm B."/>
            <person name="Cannon C."/>
            <person name="Castanera R."/>
            <person name="Culley D."/>
            <person name="Daum C."/>
            <person name="Ezra D."/>
            <person name="Gonzalez J."/>
            <person name="Henrissat B."/>
            <person name="Kuo A."/>
            <person name="Liang C."/>
            <person name="Lipzen A."/>
            <person name="Lutzoni F."/>
            <person name="Magnuson J."/>
            <person name="Mondo S."/>
            <person name="Nolan M."/>
            <person name="Ohm R."/>
            <person name="Pangilinan J."/>
            <person name="Park H.-J."/>
            <person name="Ramirez L."/>
            <person name="Alfaro M."/>
            <person name="Sun H."/>
            <person name="Tritt A."/>
            <person name="Yoshinaga Y."/>
            <person name="Zwiers L.-H."/>
            <person name="Turgeon B."/>
            <person name="Goodwin S."/>
            <person name="Spatafora J."/>
            <person name="Crous P."/>
            <person name="Grigoriev I."/>
        </authorList>
    </citation>
    <scope>NUCLEOTIDE SEQUENCE</scope>
    <source>
        <strain evidence="2">CBS 473.64</strain>
    </source>
</reference>
<feature type="compositionally biased region" description="Polar residues" evidence="1">
    <location>
        <begin position="151"/>
        <end position="163"/>
    </location>
</feature>
<evidence type="ECO:0000256" key="1">
    <source>
        <dbReference type="SAM" id="MobiDB-lite"/>
    </source>
</evidence>
<dbReference type="Proteomes" id="UP000799753">
    <property type="component" value="Unassembled WGS sequence"/>
</dbReference>
<gene>
    <name evidence="2" type="ORF">P280DRAFT_485490</name>
</gene>
<dbReference type="EMBL" id="MU006831">
    <property type="protein sequence ID" value="KAF2634406.1"/>
    <property type="molecule type" value="Genomic_DNA"/>
</dbReference>
<evidence type="ECO:0000313" key="2">
    <source>
        <dbReference type="EMBL" id="KAF2634406.1"/>
    </source>
</evidence>